<keyword evidence="2" id="KW-1185">Reference proteome</keyword>
<reference evidence="1 2" key="1">
    <citation type="submission" date="2024-01" db="EMBL/GenBank/DDBJ databases">
        <title>Genome assemblies of Stephania.</title>
        <authorList>
            <person name="Yang L."/>
        </authorList>
    </citation>
    <scope>NUCLEOTIDE SEQUENCE [LARGE SCALE GENOMIC DNA]</scope>
    <source>
        <strain evidence="1">JXDWG</strain>
        <tissue evidence="1">Leaf</tissue>
    </source>
</reference>
<evidence type="ECO:0000313" key="2">
    <source>
        <dbReference type="Proteomes" id="UP001419268"/>
    </source>
</evidence>
<organism evidence="1 2">
    <name type="scientific">Stephania cephalantha</name>
    <dbReference type="NCBI Taxonomy" id="152367"/>
    <lineage>
        <taxon>Eukaryota</taxon>
        <taxon>Viridiplantae</taxon>
        <taxon>Streptophyta</taxon>
        <taxon>Embryophyta</taxon>
        <taxon>Tracheophyta</taxon>
        <taxon>Spermatophyta</taxon>
        <taxon>Magnoliopsida</taxon>
        <taxon>Ranunculales</taxon>
        <taxon>Menispermaceae</taxon>
        <taxon>Menispermoideae</taxon>
        <taxon>Cissampelideae</taxon>
        <taxon>Stephania</taxon>
    </lineage>
</organism>
<accession>A0AAP0EGE2</accession>
<evidence type="ECO:0000313" key="1">
    <source>
        <dbReference type="EMBL" id="KAK9088883.1"/>
    </source>
</evidence>
<dbReference type="EMBL" id="JBBNAG010000012">
    <property type="protein sequence ID" value="KAK9088883.1"/>
    <property type="molecule type" value="Genomic_DNA"/>
</dbReference>
<name>A0AAP0EGE2_9MAGN</name>
<sequence length="61" mass="7184">MNIKPKLEMLQKALNERLGLKLHYLYQSNMNHNFATLITSWLRLCGNMTDEAMKKFDVVVE</sequence>
<protein>
    <submittedName>
        <fullName evidence="1">Uncharacterized protein</fullName>
    </submittedName>
</protein>
<dbReference type="AlphaFoldDB" id="A0AAP0EGE2"/>
<comment type="caution">
    <text evidence="1">The sequence shown here is derived from an EMBL/GenBank/DDBJ whole genome shotgun (WGS) entry which is preliminary data.</text>
</comment>
<proteinExistence type="predicted"/>
<dbReference type="Proteomes" id="UP001419268">
    <property type="component" value="Unassembled WGS sequence"/>
</dbReference>
<gene>
    <name evidence="1" type="ORF">Scep_027965</name>
</gene>